<dbReference type="Proteomes" id="UP001159363">
    <property type="component" value="Chromosome 9"/>
</dbReference>
<dbReference type="InterPro" id="IPR020095">
    <property type="entry name" value="PsdUridine_synth_TruA_C"/>
</dbReference>
<name>A0ABQ9GP64_9NEOP</name>
<keyword evidence="2" id="KW-1185">Reference proteome</keyword>
<reference evidence="1 2" key="1">
    <citation type="submission" date="2023-02" db="EMBL/GenBank/DDBJ databases">
        <title>LHISI_Scaffold_Assembly.</title>
        <authorList>
            <person name="Stuart O.P."/>
            <person name="Cleave R."/>
            <person name="Magrath M.J.L."/>
            <person name="Mikheyev A.S."/>
        </authorList>
    </citation>
    <scope>NUCLEOTIDE SEQUENCE [LARGE SCALE GENOMIC DNA]</scope>
    <source>
        <strain evidence="1">Daus_M_001</strain>
        <tissue evidence="1">Leg muscle</tissue>
    </source>
</reference>
<dbReference type="EMBL" id="JARBHB010000010">
    <property type="protein sequence ID" value="KAJ8873826.1"/>
    <property type="molecule type" value="Genomic_DNA"/>
</dbReference>
<comment type="caution">
    <text evidence="1">The sequence shown here is derived from an EMBL/GenBank/DDBJ whole genome shotgun (WGS) entry which is preliminary data.</text>
</comment>
<evidence type="ECO:0000313" key="2">
    <source>
        <dbReference type="Proteomes" id="UP001159363"/>
    </source>
</evidence>
<sequence>MKFPSQKSRRNHEWTIWTSSSQHLGRENYQKKLNEHTENERYCDSLEQETVITPYYLMTDTLIETFDERFHQESSEPIEPMGHFLALNTCKCDYEIITIVFGIRLFNLSMEVATLLKHKDQPTSLPTWLYWLADATHNEVCCNFSLQFSVMVMISSGGGAFSKLMYVKVKVLLTINSLSSVEQELTDTVSVKRIHYDRYNQRYGKDGIHECLEWSEFDDDVASFKNKFIHPAIVETETEEKSEPPPQLSFPRYKGMLLHSTESADRGVQHQDPCILAQLVCCAISTQPAWRENVFSISLTRHWLSVLRLPLGQRCKMNEAKQRSNIFRVV</sequence>
<dbReference type="Gene3D" id="3.30.70.660">
    <property type="entry name" value="Pseudouridine synthase I, catalytic domain, C-terminal subdomain"/>
    <property type="match status" value="1"/>
</dbReference>
<accession>A0ABQ9GP64</accession>
<evidence type="ECO:0000313" key="1">
    <source>
        <dbReference type="EMBL" id="KAJ8873826.1"/>
    </source>
</evidence>
<protein>
    <submittedName>
        <fullName evidence="1">Uncharacterized protein</fullName>
    </submittedName>
</protein>
<gene>
    <name evidence="1" type="ORF">PR048_024662</name>
</gene>
<organism evidence="1 2">
    <name type="scientific">Dryococelus australis</name>
    <dbReference type="NCBI Taxonomy" id="614101"/>
    <lineage>
        <taxon>Eukaryota</taxon>
        <taxon>Metazoa</taxon>
        <taxon>Ecdysozoa</taxon>
        <taxon>Arthropoda</taxon>
        <taxon>Hexapoda</taxon>
        <taxon>Insecta</taxon>
        <taxon>Pterygota</taxon>
        <taxon>Neoptera</taxon>
        <taxon>Polyneoptera</taxon>
        <taxon>Phasmatodea</taxon>
        <taxon>Verophasmatodea</taxon>
        <taxon>Anareolatae</taxon>
        <taxon>Phasmatidae</taxon>
        <taxon>Eurycanthinae</taxon>
        <taxon>Dryococelus</taxon>
    </lineage>
</organism>
<proteinExistence type="predicted"/>